<evidence type="ECO:0000313" key="2">
    <source>
        <dbReference type="Proteomes" id="UP000054558"/>
    </source>
</evidence>
<protein>
    <recommendedName>
        <fullName evidence="3">Root cap family protein</fullName>
    </recommendedName>
</protein>
<accession>A0A1Y1I271</accession>
<sequence>MRMCPFADVTDHILLTSAGVASCERGTCTTSCSNANLEYVAGGLTARVRCTCMPRPTKAPGGRGDPRFEGPEGINYYFHGEQVTEDGRFKGTRMDSFFFIYTSEDGRTEHTVHVALADRPDASLASNLTIAFDSEPILSHELAGSGDDTWRTSDGSCVLERLMTSAARDGVRVNISGVVEMEIKAVKHTGSFPDGLHLDFAINNLRMTPSVHGVLGQMFQSGKPQQFEALAGHVGKNGKGIVDGTYPDYQTSDLTSPDCKFAQYVRTFEAPGTDQPGSRDAAVSRKMLSADAQTLSVSGFACRHAADGELVCAGV</sequence>
<evidence type="ECO:0000313" key="1">
    <source>
        <dbReference type="EMBL" id="GAQ84573.1"/>
    </source>
</evidence>
<dbReference type="EMBL" id="DF237144">
    <property type="protein sequence ID" value="GAQ84573.1"/>
    <property type="molecule type" value="Genomic_DNA"/>
</dbReference>
<evidence type="ECO:0008006" key="3">
    <source>
        <dbReference type="Google" id="ProtNLM"/>
    </source>
</evidence>
<organism evidence="1 2">
    <name type="scientific">Klebsormidium nitens</name>
    <name type="common">Green alga</name>
    <name type="synonym">Ulothrix nitens</name>
    <dbReference type="NCBI Taxonomy" id="105231"/>
    <lineage>
        <taxon>Eukaryota</taxon>
        <taxon>Viridiplantae</taxon>
        <taxon>Streptophyta</taxon>
        <taxon>Klebsormidiophyceae</taxon>
        <taxon>Klebsormidiales</taxon>
        <taxon>Klebsormidiaceae</taxon>
        <taxon>Klebsormidium</taxon>
    </lineage>
</organism>
<dbReference type="AlphaFoldDB" id="A0A1Y1I271"/>
<proteinExistence type="predicted"/>
<reference evidence="1 2" key="1">
    <citation type="journal article" date="2014" name="Nat. Commun.">
        <title>Klebsormidium flaccidum genome reveals primary factors for plant terrestrial adaptation.</title>
        <authorList>
            <person name="Hori K."/>
            <person name="Maruyama F."/>
            <person name="Fujisawa T."/>
            <person name="Togashi T."/>
            <person name="Yamamoto N."/>
            <person name="Seo M."/>
            <person name="Sato S."/>
            <person name="Yamada T."/>
            <person name="Mori H."/>
            <person name="Tajima N."/>
            <person name="Moriyama T."/>
            <person name="Ikeuchi M."/>
            <person name="Watanabe M."/>
            <person name="Wada H."/>
            <person name="Kobayashi K."/>
            <person name="Saito M."/>
            <person name="Masuda T."/>
            <person name="Sasaki-Sekimoto Y."/>
            <person name="Mashiguchi K."/>
            <person name="Awai K."/>
            <person name="Shimojima M."/>
            <person name="Masuda S."/>
            <person name="Iwai M."/>
            <person name="Nobusawa T."/>
            <person name="Narise T."/>
            <person name="Kondo S."/>
            <person name="Saito H."/>
            <person name="Sato R."/>
            <person name="Murakawa M."/>
            <person name="Ihara Y."/>
            <person name="Oshima-Yamada Y."/>
            <person name="Ohtaka K."/>
            <person name="Satoh M."/>
            <person name="Sonobe K."/>
            <person name="Ishii M."/>
            <person name="Ohtani R."/>
            <person name="Kanamori-Sato M."/>
            <person name="Honoki R."/>
            <person name="Miyazaki D."/>
            <person name="Mochizuki H."/>
            <person name="Umetsu J."/>
            <person name="Higashi K."/>
            <person name="Shibata D."/>
            <person name="Kamiya Y."/>
            <person name="Sato N."/>
            <person name="Nakamura Y."/>
            <person name="Tabata S."/>
            <person name="Ida S."/>
            <person name="Kurokawa K."/>
            <person name="Ohta H."/>
        </authorList>
    </citation>
    <scope>NUCLEOTIDE SEQUENCE [LARGE SCALE GENOMIC DNA]</scope>
    <source>
        <strain evidence="1 2">NIES-2285</strain>
    </source>
</reference>
<dbReference type="OrthoDB" id="585770at2759"/>
<dbReference type="PANTHER" id="PTHR31656">
    <property type="entry name" value="ROOT CAP DOMAIN-CONTAINING PROTEIN"/>
    <property type="match status" value="1"/>
</dbReference>
<dbReference type="PROSITE" id="PS51257">
    <property type="entry name" value="PROKAR_LIPOPROTEIN"/>
    <property type="match status" value="1"/>
</dbReference>
<name>A0A1Y1I271_KLENI</name>
<dbReference type="Proteomes" id="UP000054558">
    <property type="component" value="Unassembled WGS sequence"/>
</dbReference>
<gene>
    <name evidence="1" type="ORF">KFL_001950060</name>
</gene>
<keyword evidence="2" id="KW-1185">Reference proteome</keyword>